<protein>
    <submittedName>
        <fullName evidence="1">Uncharacterized protein</fullName>
    </submittedName>
</protein>
<feature type="non-terminal residue" evidence="1">
    <location>
        <position position="62"/>
    </location>
</feature>
<dbReference type="AlphaFoldDB" id="A0AAD7ZLW0"/>
<organism evidence="1 2">
    <name type="scientific">Diploptera punctata</name>
    <name type="common">Pacific beetle cockroach</name>
    <dbReference type="NCBI Taxonomy" id="6984"/>
    <lineage>
        <taxon>Eukaryota</taxon>
        <taxon>Metazoa</taxon>
        <taxon>Ecdysozoa</taxon>
        <taxon>Arthropoda</taxon>
        <taxon>Hexapoda</taxon>
        <taxon>Insecta</taxon>
        <taxon>Pterygota</taxon>
        <taxon>Neoptera</taxon>
        <taxon>Polyneoptera</taxon>
        <taxon>Dictyoptera</taxon>
        <taxon>Blattodea</taxon>
        <taxon>Blaberoidea</taxon>
        <taxon>Blaberidae</taxon>
        <taxon>Diplopterinae</taxon>
        <taxon>Diploptera</taxon>
    </lineage>
</organism>
<evidence type="ECO:0000313" key="2">
    <source>
        <dbReference type="Proteomes" id="UP001233999"/>
    </source>
</evidence>
<feature type="non-terminal residue" evidence="1">
    <location>
        <position position="1"/>
    </location>
</feature>
<sequence>TCDLTPCGFFLCGRNSSVINDINRDVCERVITNSIDRDSLSDDNIQQKINLFCLRKKNIDSD</sequence>
<dbReference type="Proteomes" id="UP001233999">
    <property type="component" value="Unassembled WGS sequence"/>
</dbReference>
<accession>A0AAD7ZLW0</accession>
<proteinExistence type="predicted"/>
<comment type="caution">
    <text evidence="1">The sequence shown here is derived from an EMBL/GenBank/DDBJ whole genome shotgun (WGS) entry which is preliminary data.</text>
</comment>
<reference evidence="1" key="1">
    <citation type="journal article" date="2023" name="IScience">
        <title>Live-bearing cockroach genome reveals convergent evolutionary mechanisms linked to viviparity in insects and beyond.</title>
        <authorList>
            <person name="Fouks B."/>
            <person name="Harrison M.C."/>
            <person name="Mikhailova A.A."/>
            <person name="Marchal E."/>
            <person name="English S."/>
            <person name="Carruthers M."/>
            <person name="Jennings E.C."/>
            <person name="Chiamaka E.L."/>
            <person name="Frigard R.A."/>
            <person name="Pippel M."/>
            <person name="Attardo G.M."/>
            <person name="Benoit J.B."/>
            <person name="Bornberg-Bauer E."/>
            <person name="Tobe S.S."/>
        </authorList>
    </citation>
    <scope>NUCLEOTIDE SEQUENCE</scope>
    <source>
        <strain evidence="1">Stay&amp;Tobe</strain>
    </source>
</reference>
<dbReference type="EMBL" id="JASPKZ010007671">
    <property type="protein sequence ID" value="KAJ9583119.1"/>
    <property type="molecule type" value="Genomic_DNA"/>
</dbReference>
<gene>
    <name evidence="1" type="ORF">L9F63_022533</name>
</gene>
<keyword evidence="2" id="KW-1185">Reference proteome</keyword>
<name>A0AAD7ZLW0_DIPPU</name>
<evidence type="ECO:0000313" key="1">
    <source>
        <dbReference type="EMBL" id="KAJ9583119.1"/>
    </source>
</evidence>
<reference evidence="1" key="2">
    <citation type="submission" date="2023-05" db="EMBL/GenBank/DDBJ databases">
        <authorList>
            <person name="Fouks B."/>
        </authorList>
    </citation>
    <scope>NUCLEOTIDE SEQUENCE</scope>
    <source>
        <strain evidence="1">Stay&amp;Tobe</strain>
        <tissue evidence="1">Testes</tissue>
    </source>
</reference>